<dbReference type="GO" id="GO:0000160">
    <property type="term" value="P:phosphorelay signal transduction system"/>
    <property type="evidence" value="ECO:0007669"/>
    <property type="project" value="InterPro"/>
</dbReference>
<evidence type="ECO:0000313" key="3">
    <source>
        <dbReference type="EMBL" id="OIQ75807.1"/>
    </source>
</evidence>
<dbReference type="PANTHER" id="PTHR44591">
    <property type="entry name" value="STRESS RESPONSE REGULATOR PROTEIN 1"/>
    <property type="match status" value="1"/>
</dbReference>
<sequence length="141" mass="15577">MLTQSKILVIDDEEIVRRSYARSLAGMNCNVETARNGHEALEAMEQRSFDIVLLDLMMPGMSGMAVLKLIKEKWPDSEVIIITGYPAVDTAKQAVTLGAYEYLAKPADPDLVIHATHGALLHKQWLLHSDPKPTYAGIESS</sequence>
<evidence type="ECO:0000256" key="1">
    <source>
        <dbReference type="ARBA" id="ARBA00022553"/>
    </source>
</evidence>
<gene>
    <name evidence="3" type="primary">glnG_12</name>
    <name evidence="3" type="ORF">GALL_425240</name>
</gene>
<dbReference type="InterPro" id="IPR001789">
    <property type="entry name" value="Sig_transdc_resp-reg_receiver"/>
</dbReference>
<protein>
    <submittedName>
        <fullName evidence="3">Nitrogen regulation protein NR(I)</fullName>
    </submittedName>
</protein>
<dbReference type="EMBL" id="MLJW01002051">
    <property type="protein sequence ID" value="OIQ75807.1"/>
    <property type="molecule type" value="Genomic_DNA"/>
</dbReference>
<dbReference type="AlphaFoldDB" id="A0A1J5Q728"/>
<dbReference type="InterPro" id="IPR050595">
    <property type="entry name" value="Bact_response_regulator"/>
</dbReference>
<organism evidence="3">
    <name type="scientific">mine drainage metagenome</name>
    <dbReference type="NCBI Taxonomy" id="410659"/>
    <lineage>
        <taxon>unclassified sequences</taxon>
        <taxon>metagenomes</taxon>
        <taxon>ecological metagenomes</taxon>
    </lineage>
</organism>
<dbReference type="SMART" id="SM00448">
    <property type="entry name" value="REC"/>
    <property type="match status" value="1"/>
</dbReference>
<dbReference type="PROSITE" id="PS50110">
    <property type="entry name" value="RESPONSE_REGULATORY"/>
    <property type="match status" value="1"/>
</dbReference>
<accession>A0A1J5Q728</accession>
<dbReference type="Gene3D" id="3.40.50.2300">
    <property type="match status" value="1"/>
</dbReference>
<name>A0A1J5Q728_9ZZZZ</name>
<reference evidence="3" key="1">
    <citation type="submission" date="2016-10" db="EMBL/GenBank/DDBJ databases">
        <title>Sequence of Gallionella enrichment culture.</title>
        <authorList>
            <person name="Poehlein A."/>
            <person name="Muehling M."/>
            <person name="Daniel R."/>
        </authorList>
    </citation>
    <scope>NUCLEOTIDE SEQUENCE</scope>
</reference>
<evidence type="ECO:0000259" key="2">
    <source>
        <dbReference type="PROSITE" id="PS50110"/>
    </source>
</evidence>
<feature type="domain" description="Response regulatory" evidence="2">
    <location>
        <begin position="6"/>
        <end position="120"/>
    </location>
</feature>
<keyword evidence="1" id="KW-0597">Phosphoprotein</keyword>
<dbReference type="Pfam" id="PF00072">
    <property type="entry name" value="Response_reg"/>
    <property type="match status" value="1"/>
</dbReference>
<comment type="caution">
    <text evidence="3">The sequence shown here is derived from an EMBL/GenBank/DDBJ whole genome shotgun (WGS) entry which is preliminary data.</text>
</comment>
<dbReference type="SUPFAM" id="SSF52172">
    <property type="entry name" value="CheY-like"/>
    <property type="match status" value="1"/>
</dbReference>
<dbReference type="PANTHER" id="PTHR44591:SF3">
    <property type="entry name" value="RESPONSE REGULATORY DOMAIN-CONTAINING PROTEIN"/>
    <property type="match status" value="1"/>
</dbReference>
<proteinExistence type="predicted"/>
<dbReference type="InterPro" id="IPR011006">
    <property type="entry name" value="CheY-like_superfamily"/>
</dbReference>